<evidence type="ECO:0000256" key="10">
    <source>
        <dbReference type="RuleBase" id="RU351113"/>
    </source>
</evidence>
<protein>
    <recommendedName>
        <fullName evidence="10">Odorant receptor</fullName>
    </recommendedName>
</protein>
<evidence type="ECO:0000256" key="5">
    <source>
        <dbReference type="ARBA" id="ARBA00022725"/>
    </source>
</evidence>
<sequence length="390" mass="45931">MADQFEKTLKLFLVPMRLTLTSPEIPITFKWLIRYLLGFLTLTALAIVITYNTYISITNRVFFEACRNITLSLTYYGCCMNNMLSFWHRSSLRVLLETIRHDYKMAAQLPREEQLIFEDYDRKKYLMCKIWFHLFTVSLFLFVSKALVLMIYYYFIGEFRLVHLYELTYPDFIEKRKGELAIYLFIFCVVFLYGLISGLGFTSFVPYGTTCMLHACGHLEIARKRIDSLFTDDPRYVNEKLKNIAQLLQYTYNFMDNTNGCFRLFYDATLKLSAVAIPFTLYALLEGLRHGEFSLEFTTFVLNAIMLTSIPCYLSDKLLEKGEEVRLALYSCGWEYEYNRRVRITILLLLTRCSRPIAVHTMFTTLCLYAVTDMFQQAYTILNLMNAVWN</sequence>
<organism evidence="11 12">
    <name type="scientific">Spodoptera litura</name>
    <name type="common">Asian cotton leafworm</name>
    <dbReference type="NCBI Taxonomy" id="69820"/>
    <lineage>
        <taxon>Eukaryota</taxon>
        <taxon>Metazoa</taxon>
        <taxon>Ecdysozoa</taxon>
        <taxon>Arthropoda</taxon>
        <taxon>Hexapoda</taxon>
        <taxon>Insecta</taxon>
        <taxon>Pterygota</taxon>
        <taxon>Neoptera</taxon>
        <taxon>Endopterygota</taxon>
        <taxon>Lepidoptera</taxon>
        <taxon>Glossata</taxon>
        <taxon>Ditrysia</taxon>
        <taxon>Noctuoidea</taxon>
        <taxon>Noctuidae</taxon>
        <taxon>Amphipyrinae</taxon>
        <taxon>Spodoptera</taxon>
    </lineage>
</organism>
<dbReference type="GO" id="GO:0007165">
    <property type="term" value="P:signal transduction"/>
    <property type="evidence" value="ECO:0007669"/>
    <property type="project" value="UniProtKB-KW"/>
</dbReference>
<evidence type="ECO:0000313" key="12">
    <source>
        <dbReference type="RefSeq" id="XP_022834740.1"/>
    </source>
</evidence>
<dbReference type="PANTHER" id="PTHR21137">
    <property type="entry name" value="ODORANT RECEPTOR"/>
    <property type="match status" value="1"/>
</dbReference>
<accession>A0A9J7ETL2</accession>
<dbReference type="GO" id="GO:0005549">
    <property type="term" value="F:odorant binding"/>
    <property type="evidence" value="ECO:0007669"/>
    <property type="project" value="InterPro"/>
</dbReference>
<dbReference type="Pfam" id="PF02949">
    <property type="entry name" value="7tm_6"/>
    <property type="match status" value="1"/>
</dbReference>
<comment type="caution">
    <text evidence="10">Lacks conserved residue(s) required for the propagation of feature annotation.</text>
</comment>
<dbReference type="OrthoDB" id="7604726at2759"/>
<dbReference type="AlphaFoldDB" id="A0A9J7ETL2"/>
<comment type="subcellular location">
    <subcellularLocation>
        <location evidence="1 10">Cell membrane</location>
        <topology evidence="1 10">Multi-pass membrane protein</topology>
    </subcellularLocation>
</comment>
<feature type="transmembrane region" description="Helical" evidence="10">
    <location>
        <begin position="130"/>
        <end position="155"/>
    </location>
</feature>
<keyword evidence="3 10" id="KW-0716">Sensory transduction</keyword>
<dbReference type="RefSeq" id="XP_022834740.1">
    <property type="nucleotide sequence ID" value="XM_022978972.1"/>
</dbReference>
<dbReference type="GO" id="GO:0005886">
    <property type="term" value="C:plasma membrane"/>
    <property type="evidence" value="ECO:0007669"/>
    <property type="project" value="UniProtKB-SubCell"/>
</dbReference>
<evidence type="ECO:0000256" key="7">
    <source>
        <dbReference type="ARBA" id="ARBA00023136"/>
    </source>
</evidence>
<evidence type="ECO:0000256" key="9">
    <source>
        <dbReference type="ARBA" id="ARBA00023224"/>
    </source>
</evidence>
<dbReference type="GeneID" id="111362312"/>
<name>A0A9J7ETL2_SPOLT</name>
<evidence type="ECO:0000256" key="3">
    <source>
        <dbReference type="ARBA" id="ARBA00022606"/>
    </source>
</evidence>
<keyword evidence="8 10" id="KW-0675">Receptor</keyword>
<reference evidence="12" key="1">
    <citation type="submission" date="2025-08" db="UniProtKB">
        <authorList>
            <consortium name="RefSeq"/>
        </authorList>
    </citation>
    <scope>IDENTIFICATION</scope>
    <source>
        <strain evidence="12">Ishihara</strain>
        <tissue evidence="12">Whole body</tissue>
    </source>
</reference>
<keyword evidence="4 10" id="KW-0812">Transmembrane</keyword>
<keyword evidence="5 10" id="KW-0552">Olfaction</keyword>
<evidence type="ECO:0000313" key="11">
    <source>
        <dbReference type="Proteomes" id="UP000301870"/>
    </source>
</evidence>
<evidence type="ECO:0000256" key="2">
    <source>
        <dbReference type="ARBA" id="ARBA00022475"/>
    </source>
</evidence>
<evidence type="ECO:0000256" key="6">
    <source>
        <dbReference type="ARBA" id="ARBA00022989"/>
    </source>
</evidence>
<keyword evidence="6 10" id="KW-1133">Transmembrane helix</keyword>
<keyword evidence="7 10" id="KW-0472">Membrane</keyword>
<proteinExistence type="inferred from homology"/>
<keyword evidence="9 10" id="KW-0807">Transducer</keyword>
<feature type="transmembrane region" description="Helical" evidence="10">
    <location>
        <begin position="180"/>
        <end position="205"/>
    </location>
</feature>
<keyword evidence="11" id="KW-1185">Reference proteome</keyword>
<dbReference type="KEGG" id="sliu:111362312"/>
<dbReference type="Proteomes" id="UP000301870">
    <property type="component" value="Chromosome 4"/>
</dbReference>
<comment type="similarity">
    <text evidence="10">Belongs to the insect chemoreceptor superfamily. Heteromeric odorant receptor channel (TC 1.A.69) family.</text>
</comment>
<evidence type="ECO:0000256" key="8">
    <source>
        <dbReference type="ARBA" id="ARBA00023170"/>
    </source>
</evidence>
<dbReference type="GO" id="GO:0004984">
    <property type="term" value="F:olfactory receptor activity"/>
    <property type="evidence" value="ECO:0007669"/>
    <property type="project" value="InterPro"/>
</dbReference>
<keyword evidence="2" id="KW-1003">Cell membrane</keyword>
<evidence type="ECO:0000256" key="1">
    <source>
        <dbReference type="ARBA" id="ARBA00004651"/>
    </source>
</evidence>
<evidence type="ECO:0000256" key="4">
    <source>
        <dbReference type="ARBA" id="ARBA00022692"/>
    </source>
</evidence>
<dbReference type="PANTHER" id="PTHR21137:SF35">
    <property type="entry name" value="ODORANT RECEPTOR 19A-RELATED"/>
    <property type="match status" value="1"/>
</dbReference>
<gene>
    <name evidence="12" type="primary">LOC111362312</name>
</gene>
<feature type="transmembrane region" description="Helical" evidence="10">
    <location>
        <begin position="32"/>
        <end position="54"/>
    </location>
</feature>
<dbReference type="InterPro" id="IPR004117">
    <property type="entry name" value="7tm6_olfct_rcpt"/>
</dbReference>